<dbReference type="InterPro" id="IPR025615">
    <property type="entry name" value="TILa_dom"/>
</dbReference>
<dbReference type="SUPFAM" id="SSF57567">
    <property type="entry name" value="Serine protease inhibitors"/>
    <property type="match status" value="1"/>
</dbReference>
<keyword evidence="4 5" id="KW-1015">Disulfide bond</keyword>
<dbReference type="AlphaFoldDB" id="A0AAV5TID0"/>
<dbReference type="InterPro" id="IPR002181">
    <property type="entry name" value="Fibrinogen_a/b/g_C_dom"/>
</dbReference>
<dbReference type="GO" id="GO:0031012">
    <property type="term" value="C:extracellular matrix"/>
    <property type="evidence" value="ECO:0007669"/>
    <property type="project" value="TreeGrafter"/>
</dbReference>
<dbReference type="Pfam" id="PF01826">
    <property type="entry name" value="TIL"/>
    <property type="match status" value="1"/>
</dbReference>
<dbReference type="EMBL" id="BTSX01000004">
    <property type="protein sequence ID" value="GMS94086.1"/>
    <property type="molecule type" value="Genomic_DNA"/>
</dbReference>
<dbReference type="GO" id="GO:0004867">
    <property type="term" value="F:serine-type endopeptidase inhibitor activity"/>
    <property type="evidence" value="ECO:0007669"/>
    <property type="project" value="UniProtKB-KW"/>
</dbReference>
<dbReference type="InterPro" id="IPR014716">
    <property type="entry name" value="Fibrinogen_a/b/g_C_1"/>
</dbReference>
<feature type="domain" description="Fibrinogen C-terminal" evidence="7">
    <location>
        <begin position="292"/>
        <end position="527"/>
    </location>
</feature>
<dbReference type="InterPro" id="IPR036084">
    <property type="entry name" value="Ser_inhib-like_sf"/>
</dbReference>
<comment type="caution">
    <text evidence="5">Lacks conserved residue(s) required for the propagation of feature annotation.</text>
</comment>
<evidence type="ECO:0000256" key="1">
    <source>
        <dbReference type="ARBA" id="ARBA00007611"/>
    </source>
</evidence>
<dbReference type="Pfam" id="PF07645">
    <property type="entry name" value="EGF_CA"/>
    <property type="match status" value="1"/>
</dbReference>
<keyword evidence="9" id="KW-1185">Reference proteome</keyword>
<dbReference type="InterPro" id="IPR000742">
    <property type="entry name" value="EGF"/>
</dbReference>
<dbReference type="GO" id="GO:0005615">
    <property type="term" value="C:extracellular space"/>
    <property type="evidence" value="ECO:0007669"/>
    <property type="project" value="TreeGrafter"/>
</dbReference>
<dbReference type="PROSITE" id="PS50026">
    <property type="entry name" value="EGF_3"/>
    <property type="match status" value="1"/>
</dbReference>
<dbReference type="CDD" id="cd19941">
    <property type="entry name" value="TIL"/>
    <property type="match status" value="1"/>
</dbReference>
<comment type="caution">
    <text evidence="8">The sequence shown here is derived from an EMBL/GenBank/DDBJ whole genome shotgun (WGS) entry which is preliminary data.</text>
</comment>
<organism evidence="8 9">
    <name type="scientific">Pristionchus entomophagus</name>
    <dbReference type="NCBI Taxonomy" id="358040"/>
    <lineage>
        <taxon>Eukaryota</taxon>
        <taxon>Metazoa</taxon>
        <taxon>Ecdysozoa</taxon>
        <taxon>Nematoda</taxon>
        <taxon>Chromadorea</taxon>
        <taxon>Rhabditida</taxon>
        <taxon>Rhabditina</taxon>
        <taxon>Diplogasteromorpha</taxon>
        <taxon>Diplogasteroidea</taxon>
        <taxon>Neodiplogasteridae</taxon>
        <taxon>Pristionchus</taxon>
    </lineage>
</organism>
<proteinExistence type="inferred from homology"/>
<evidence type="ECO:0000256" key="5">
    <source>
        <dbReference type="PROSITE-ProRule" id="PRU00076"/>
    </source>
</evidence>
<dbReference type="InterPro" id="IPR036056">
    <property type="entry name" value="Fibrinogen-like_C"/>
</dbReference>
<dbReference type="SMART" id="SM00181">
    <property type="entry name" value="EGF"/>
    <property type="match status" value="3"/>
</dbReference>
<gene>
    <name evidence="8" type="ORF">PENTCL1PPCAC_16261</name>
</gene>
<name>A0AAV5TID0_9BILA</name>
<dbReference type="PROSITE" id="PS00010">
    <property type="entry name" value="ASX_HYDROXYL"/>
    <property type="match status" value="1"/>
</dbReference>
<feature type="disulfide bond" evidence="5">
    <location>
        <begin position="283"/>
        <end position="292"/>
    </location>
</feature>
<dbReference type="Pfam" id="PF12714">
    <property type="entry name" value="TILa"/>
    <property type="match status" value="1"/>
</dbReference>
<dbReference type="InterPro" id="IPR049883">
    <property type="entry name" value="NOTCH1_EGF-like"/>
</dbReference>
<evidence type="ECO:0000313" key="8">
    <source>
        <dbReference type="EMBL" id="GMS94086.1"/>
    </source>
</evidence>
<sequence>SESQTDEFADKWRTLEYTQPDPAPACIDGSTMTSKSRTCTEIEGAAADCVDIFNAQTGTGPFAQCRVLGNETIQKAYDSCIYDVCLDKNMRCNSLSDFVHSCQFAVGGVDVSNWRQKTSCQMDCPAHTTYDECVSACPATCSAHNAPDECDQPCAEGCECDYGYVLDTTSLRTVTCIPVQECGCTDSNGNLHPADQHWLTNDCSQMNYCSNGTYFRSPYACQPDASCGVANGEVACRCNPGFEYNDDTNACDDIDECLDPNSCSTGKGHGQCFNTHGSYYCECNQFYVGHDCEAFKPKRHCADLFKYHGITDDGPYTVTVPVDNSYGDIRVYCDMTRGDGGWTLIGNTLTNETAEKTLAEYAKGFGSAEDADLWFGLDLISFYTNYQSMSLRLNLFRCAHNGIDSKWTDCTYKQFAVSGKTDEYRVTIPEVCRGTEVEYYDGWARWDLSQKGPKFIAYDNDDSTPHCSETFRKTGFWFDTWNRCGSANLNGVRYSCDAIPPRGEDQTYLHWNGDPIGKADMYIRPTAFPNYD</sequence>
<evidence type="ECO:0000259" key="6">
    <source>
        <dbReference type="PROSITE" id="PS50026"/>
    </source>
</evidence>
<evidence type="ECO:0000313" key="9">
    <source>
        <dbReference type="Proteomes" id="UP001432027"/>
    </source>
</evidence>
<feature type="non-terminal residue" evidence="8">
    <location>
        <position position="1"/>
    </location>
</feature>
<dbReference type="SMART" id="SM00186">
    <property type="entry name" value="FBG"/>
    <property type="match status" value="1"/>
</dbReference>
<dbReference type="PANTHER" id="PTHR11339">
    <property type="entry name" value="EXTRACELLULAR MATRIX GLYCOPROTEIN RELATED"/>
    <property type="match status" value="1"/>
</dbReference>
<dbReference type="InterPro" id="IPR002919">
    <property type="entry name" value="TIL_dom"/>
</dbReference>
<dbReference type="CDD" id="cd00054">
    <property type="entry name" value="EGF_CA"/>
    <property type="match status" value="1"/>
</dbReference>
<dbReference type="InterPro" id="IPR000152">
    <property type="entry name" value="EGF-type_Asp/Asn_hydroxyl_site"/>
</dbReference>
<evidence type="ECO:0000259" key="7">
    <source>
        <dbReference type="PROSITE" id="PS51406"/>
    </source>
</evidence>
<dbReference type="SUPFAM" id="SSF57196">
    <property type="entry name" value="EGF/Laminin"/>
    <property type="match status" value="1"/>
</dbReference>
<dbReference type="Gene3D" id="2.10.25.10">
    <property type="entry name" value="Laminin"/>
    <property type="match status" value="2"/>
</dbReference>
<dbReference type="Gene3D" id="3.90.215.10">
    <property type="entry name" value="Gamma Fibrinogen, chain A, domain 1"/>
    <property type="match status" value="1"/>
</dbReference>
<keyword evidence="3" id="KW-0646">Protease inhibitor</keyword>
<dbReference type="FunFam" id="2.10.25.10:FF:000055">
    <property type="entry name" value="alpha-tectorin isoform X1"/>
    <property type="match status" value="1"/>
</dbReference>
<dbReference type="Proteomes" id="UP001432027">
    <property type="component" value="Unassembled WGS sequence"/>
</dbReference>
<evidence type="ECO:0000256" key="3">
    <source>
        <dbReference type="ARBA" id="ARBA00022900"/>
    </source>
</evidence>
<accession>A0AAV5TID0</accession>
<protein>
    <recommendedName>
        <fullName evidence="10">Fibrinogen C-terminal domain-containing protein</fullName>
    </recommendedName>
</protein>
<dbReference type="NCBIfam" id="NF040941">
    <property type="entry name" value="GGGWT_bact"/>
    <property type="match status" value="1"/>
</dbReference>
<dbReference type="SUPFAM" id="SSF56496">
    <property type="entry name" value="Fibrinogen C-terminal domain-like"/>
    <property type="match status" value="1"/>
</dbReference>
<feature type="domain" description="EGF-like" evidence="6">
    <location>
        <begin position="253"/>
        <end position="293"/>
    </location>
</feature>
<dbReference type="PANTHER" id="PTHR11339:SF373">
    <property type="entry name" value="VWFD DOMAIN-CONTAINING PROTEIN"/>
    <property type="match status" value="1"/>
</dbReference>
<keyword evidence="2 5" id="KW-0245">EGF-like domain</keyword>
<dbReference type="PROSITE" id="PS51406">
    <property type="entry name" value="FIBRINOGEN_C_2"/>
    <property type="match status" value="1"/>
</dbReference>
<dbReference type="InterPro" id="IPR001881">
    <property type="entry name" value="EGF-like_Ca-bd_dom"/>
</dbReference>
<comment type="similarity">
    <text evidence="1">Belongs to the serine protease inhibitor-like (TIL domain-containing) family.</text>
</comment>
<dbReference type="InterPro" id="IPR050780">
    <property type="entry name" value="Mucin_vWF_Thrombospondin_sf"/>
</dbReference>
<evidence type="ECO:0008006" key="10">
    <source>
        <dbReference type="Google" id="ProtNLM"/>
    </source>
</evidence>
<evidence type="ECO:0000256" key="4">
    <source>
        <dbReference type="ARBA" id="ARBA00023157"/>
    </source>
</evidence>
<keyword evidence="3" id="KW-0722">Serine protease inhibitor</keyword>
<dbReference type="PROSITE" id="PS00022">
    <property type="entry name" value="EGF_1"/>
    <property type="match status" value="1"/>
</dbReference>
<reference evidence="8" key="1">
    <citation type="submission" date="2023-10" db="EMBL/GenBank/DDBJ databases">
        <title>Genome assembly of Pristionchus species.</title>
        <authorList>
            <person name="Yoshida K."/>
            <person name="Sommer R.J."/>
        </authorList>
    </citation>
    <scope>NUCLEOTIDE SEQUENCE</scope>
    <source>
        <strain evidence="8">RS0144</strain>
    </source>
</reference>
<dbReference type="SMART" id="SM00179">
    <property type="entry name" value="EGF_CA"/>
    <property type="match status" value="1"/>
</dbReference>
<evidence type="ECO:0000256" key="2">
    <source>
        <dbReference type="ARBA" id="ARBA00022536"/>
    </source>
</evidence>
<dbReference type="GO" id="GO:0005509">
    <property type="term" value="F:calcium ion binding"/>
    <property type="evidence" value="ECO:0007669"/>
    <property type="project" value="InterPro"/>
</dbReference>
<dbReference type="Pfam" id="PF00147">
    <property type="entry name" value="Fibrinogen_C"/>
    <property type="match status" value="1"/>
</dbReference>